<keyword evidence="7" id="KW-0131">Cell cycle</keyword>
<dbReference type="KEGG" id="tfr:BR63_02320"/>
<feature type="transmembrane region" description="Helical" evidence="7">
    <location>
        <begin position="47"/>
        <end position="69"/>
    </location>
</feature>
<dbReference type="Pfam" id="PF00953">
    <property type="entry name" value="Glycos_transf_4"/>
    <property type="match status" value="1"/>
</dbReference>
<evidence type="ECO:0000313" key="10">
    <source>
        <dbReference type="EMBL" id="QNB45250.1"/>
    </source>
</evidence>
<feature type="transmembrane region" description="Helical" evidence="7">
    <location>
        <begin position="75"/>
        <end position="99"/>
    </location>
</feature>
<dbReference type="GO" id="GO:0046872">
    <property type="term" value="F:metal ion binding"/>
    <property type="evidence" value="ECO:0007669"/>
    <property type="project" value="UniProtKB-KW"/>
</dbReference>
<feature type="transmembrane region" description="Helical" evidence="7">
    <location>
        <begin position="195"/>
        <end position="215"/>
    </location>
</feature>
<dbReference type="GO" id="GO:0008963">
    <property type="term" value="F:phospho-N-acetylmuramoyl-pentapeptide-transferase activity"/>
    <property type="evidence" value="ECO:0007669"/>
    <property type="project" value="UniProtKB-UniRule"/>
</dbReference>
<evidence type="ECO:0000256" key="7">
    <source>
        <dbReference type="HAMAP-Rule" id="MF_00038"/>
    </source>
</evidence>
<comment type="function">
    <text evidence="7">Catalyzes the initial step of the lipid cycle reactions in the biosynthesis of the cell wall peptidoglycan: transfers peptidoglycan precursor phospho-MurNAc-pentapeptide from UDP-MurNAc-pentapeptide onto the lipid carrier undecaprenyl phosphate, yielding undecaprenyl-pyrophosphoryl-MurNAc-pentapeptide, known as lipid I.</text>
</comment>
<dbReference type="AlphaFoldDB" id="A0A7G6DZJ6"/>
<reference evidence="10 11" key="1">
    <citation type="journal article" date="2019" name="Front. Microbiol.">
        <title>Thermoanaerosceptrum fracticalcis gen. nov. sp. nov., a Novel Fumarate-Fermenting Microorganism From a Deep Fractured Carbonate Aquifer of the US Great Basin.</title>
        <authorList>
            <person name="Hamilton-Brehm S.D."/>
            <person name="Stewart L.E."/>
            <person name="Zavarin M."/>
            <person name="Caldwell M."/>
            <person name="Lawson P.A."/>
            <person name="Onstott T.C."/>
            <person name="Grzymski J."/>
            <person name="Neveux I."/>
            <person name="Lollar B.S."/>
            <person name="Russell C.E."/>
            <person name="Moser D.P."/>
        </authorList>
    </citation>
    <scope>NUCLEOTIDE SEQUENCE [LARGE SCALE GENOMIC DNA]</scope>
    <source>
        <strain evidence="10 11">DRI-13</strain>
    </source>
</reference>
<evidence type="ECO:0000256" key="5">
    <source>
        <dbReference type="ARBA" id="ARBA00022989"/>
    </source>
</evidence>
<keyword evidence="7 9" id="KW-0479">Metal-binding</keyword>
<keyword evidence="7" id="KW-0961">Cell wall biogenesis/degradation</keyword>
<feature type="binding site" evidence="9">
    <location>
        <position position="226"/>
    </location>
    <ligand>
        <name>Mg(2+)</name>
        <dbReference type="ChEBI" id="CHEBI:18420"/>
    </ligand>
</feature>
<feature type="transmembrane region" description="Helical" evidence="7">
    <location>
        <begin position="171"/>
        <end position="189"/>
    </location>
</feature>
<feature type="transmembrane region" description="Helical" evidence="7">
    <location>
        <begin position="297"/>
        <end position="316"/>
    </location>
</feature>
<keyword evidence="7" id="KW-0132">Cell division</keyword>
<dbReference type="Pfam" id="PF10555">
    <property type="entry name" value="MraY_sig1"/>
    <property type="match status" value="1"/>
</dbReference>
<dbReference type="NCBIfam" id="TIGR00445">
    <property type="entry name" value="mraY"/>
    <property type="match status" value="1"/>
</dbReference>
<dbReference type="HAMAP" id="MF_00038">
    <property type="entry name" value="MraY"/>
    <property type="match status" value="1"/>
</dbReference>
<dbReference type="GO" id="GO:0009252">
    <property type="term" value="P:peptidoglycan biosynthetic process"/>
    <property type="evidence" value="ECO:0007669"/>
    <property type="project" value="UniProtKB-UniRule"/>
</dbReference>
<dbReference type="PROSITE" id="PS01347">
    <property type="entry name" value="MRAY_1"/>
    <property type="match status" value="1"/>
</dbReference>
<feature type="transmembrane region" description="Helical" evidence="7">
    <location>
        <begin position="248"/>
        <end position="270"/>
    </location>
</feature>
<protein>
    <recommendedName>
        <fullName evidence="7 8">Phospho-N-acetylmuramoyl-pentapeptide-transferase</fullName>
        <ecNumber evidence="7 8">2.7.8.13</ecNumber>
    </recommendedName>
    <alternativeName>
        <fullName evidence="7">UDP-MurNAc-pentapeptide phosphotransferase</fullName>
    </alternativeName>
</protein>
<dbReference type="InterPro" id="IPR000715">
    <property type="entry name" value="Glycosyl_transferase_4"/>
</dbReference>
<keyword evidence="3 7" id="KW-0808">Transferase</keyword>
<feature type="transmembrane region" description="Helical" evidence="7">
    <location>
        <begin position="111"/>
        <end position="129"/>
    </location>
</feature>
<dbReference type="InterPro" id="IPR018480">
    <property type="entry name" value="PNAcMuramoyl-5peptid_Trfase_CS"/>
</dbReference>
<keyword evidence="7" id="KW-0573">Peptidoglycan synthesis</keyword>
<evidence type="ECO:0000256" key="2">
    <source>
        <dbReference type="ARBA" id="ARBA00005583"/>
    </source>
</evidence>
<dbReference type="Proteomes" id="UP000515847">
    <property type="component" value="Chromosome"/>
</dbReference>
<feature type="binding site" evidence="9">
    <location>
        <position position="166"/>
    </location>
    <ligand>
        <name>Mg(2+)</name>
        <dbReference type="ChEBI" id="CHEBI:18420"/>
    </ligand>
</feature>
<accession>A0A7G6DZJ6</accession>
<evidence type="ECO:0000256" key="9">
    <source>
        <dbReference type="PIRSR" id="PIRSR600715-1"/>
    </source>
</evidence>
<organism evidence="10 11">
    <name type="scientific">Thermanaerosceptrum fracticalcis</name>
    <dbReference type="NCBI Taxonomy" id="1712410"/>
    <lineage>
        <taxon>Bacteria</taxon>
        <taxon>Bacillati</taxon>
        <taxon>Bacillota</taxon>
        <taxon>Clostridia</taxon>
        <taxon>Eubacteriales</taxon>
        <taxon>Peptococcaceae</taxon>
        <taxon>Thermanaerosceptrum</taxon>
    </lineage>
</organism>
<keyword evidence="7" id="KW-0133">Cell shape</keyword>
<evidence type="ECO:0000256" key="8">
    <source>
        <dbReference type="NCBIfam" id="TIGR00445"/>
    </source>
</evidence>
<dbReference type="UniPathway" id="UPA00219"/>
<evidence type="ECO:0000256" key="4">
    <source>
        <dbReference type="ARBA" id="ARBA00022692"/>
    </source>
</evidence>
<comment type="pathway">
    <text evidence="7">Cell wall biogenesis; peptidoglycan biosynthesis.</text>
</comment>
<proteinExistence type="inferred from homology"/>
<dbReference type="CDD" id="cd06852">
    <property type="entry name" value="GT_MraY"/>
    <property type="match status" value="1"/>
</dbReference>
<dbReference type="InterPro" id="IPR003524">
    <property type="entry name" value="PNAcMuramoyl-5peptid_Trfase"/>
</dbReference>
<sequence>MQDVLMAGIIASATCLVSGPLLIPFLRRLKFGQHIRTDGPKGHLQKAGTPTMGGIMFFLSLTLGTLLVRGLTTEIAIMLLVTLGFGIIGFLDDFIKVVMKRPLGLKAREKLLGQIILAGLLAYAAMVNLGRGTEVLIPGTALSFSLSWLYIPFAIFVVVSASNAVNLTDGLDGLAAGVTLFSALAYLLITEAWGLVDLSVFSGALVGTCLGFLFFNIHPARVFMGDTGSLALGGAIGALAVVTKTELLLPLLGGIYVLETLSVIIQVISFRLTGKRVFRMSPLHHHFELSGWSEQSVVLVFWTGAALFASIAVAMVL</sequence>
<feature type="transmembrane region" description="Helical" evidence="7">
    <location>
        <begin position="135"/>
        <end position="159"/>
    </location>
</feature>
<gene>
    <name evidence="7" type="primary">mraY</name>
    <name evidence="10" type="ORF">BR63_02320</name>
</gene>
<feature type="transmembrane region" description="Helical" evidence="7">
    <location>
        <begin position="222"/>
        <end position="242"/>
    </location>
</feature>
<dbReference type="PANTHER" id="PTHR22926:SF5">
    <property type="entry name" value="PHOSPHO-N-ACETYLMURAMOYL-PENTAPEPTIDE-TRANSFERASE HOMOLOG"/>
    <property type="match status" value="1"/>
</dbReference>
<dbReference type="GO" id="GO:0071555">
    <property type="term" value="P:cell wall organization"/>
    <property type="evidence" value="ECO:0007669"/>
    <property type="project" value="UniProtKB-KW"/>
</dbReference>
<keyword evidence="11" id="KW-1185">Reference proteome</keyword>
<dbReference type="OrthoDB" id="9805475at2"/>
<comment type="cofactor">
    <cofactor evidence="7 9">
        <name>Mg(2+)</name>
        <dbReference type="ChEBI" id="CHEBI:18420"/>
    </cofactor>
</comment>
<feature type="transmembrane region" description="Helical" evidence="7">
    <location>
        <begin position="6"/>
        <end position="26"/>
    </location>
</feature>
<evidence type="ECO:0000256" key="3">
    <source>
        <dbReference type="ARBA" id="ARBA00022679"/>
    </source>
</evidence>
<dbReference type="EMBL" id="CP045798">
    <property type="protein sequence ID" value="QNB45250.1"/>
    <property type="molecule type" value="Genomic_DNA"/>
</dbReference>
<dbReference type="PROSITE" id="PS01348">
    <property type="entry name" value="MRAY_2"/>
    <property type="match status" value="1"/>
</dbReference>
<keyword evidence="4 7" id="KW-0812">Transmembrane</keyword>
<keyword evidence="7" id="KW-1003">Cell membrane</keyword>
<keyword evidence="7 9" id="KW-0460">Magnesium</keyword>
<dbReference type="GO" id="GO:0008360">
    <property type="term" value="P:regulation of cell shape"/>
    <property type="evidence" value="ECO:0007669"/>
    <property type="project" value="UniProtKB-KW"/>
</dbReference>
<comment type="similarity">
    <text evidence="2 7">Belongs to the glycosyltransferase 4 family. MraY subfamily.</text>
</comment>
<comment type="catalytic activity">
    <reaction evidence="7">
        <text>UDP-N-acetyl-alpha-D-muramoyl-L-alanyl-gamma-D-glutamyl-meso-2,6-diaminopimeloyl-D-alanyl-D-alanine + di-trans,octa-cis-undecaprenyl phosphate = di-trans,octa-cis-undecaprenyl diphospho-N-acetyl-alpha-D-muramoyl-L-alanyl-D-glutamyl-meso-2,6-diaminopimeloyl-D-alanyl-D-alanine + UMP</text>
        <dbReference type="Rhea" id="RHEA:28386"/>
        <dbReference type="ChEBI" id="CHEBI:57865"/>
        <dbReference type="ChEBI" id="CHEBI:60392"/>
        <dbReference type="ChEBI" id="CHEBI:61386"/>
        <dbReference type="ChEBI" id="CHEBI:61387"/>
        <dbReference type="EC" id="2.7.8.13"/>
    </reaction>
</comment>
<dbReference type="PANTHER" id="PTHR22926">
    <property type="entry name" value="PHOSPHO-N-ACETYLMURAMOYL-PENTAPEPTIDE-TRANSFERASE"/>
    <property type="match status" value="1"/>
</dbReference>
<keyword evidence="6 7" id="KW-0472">Membrane</keyword>
<evidence type="ECO:0000313" key="11">
    <source>
        <dbReference type="Proteomes" id="UP000515847"/>
    </source>
</evidence>
<dbReference type="GO" id="GO:0005886">
    <property type="term" value="C:plasma membrane"/>
    <property type="evidence" value="ECO:0007669"/>
    <property type="project" value="UniProtKB-SubCell"/>
</dbReference>
<evidence type="ECO:0000256" key="6">
    <source>
        <dbReference type="ARBA" id="ARBA00023136"/>
    </source>
</evidence>
<comment type="subcellular location">
    <subcellularLocation>
        <location evidence="7">Cell membrane</location>
        <topology evidence="7">Multi-pass membrane protein</topology>
    </subcellularLocation>
    <subcellularLocation>
        <location evidence="1">Membrane</location>
        <topology evidence="1">Multi-pass membrane protein</topology>
    </subcellularLocation>
</comment>
<name>A0A7G6DZJ6_THEFR</name>
<dbReference type="GO" id="GO:0051301">
    <property type="term" value="P:cell division"/>
    <property type="evidence" value="ECO:0007669"/>
    <property type="project" value="UniProtKB-KW"/>
</dbReference>
<dbReference type="EC" id="2.7.8.13" evidence="7 8"/>
<keyword evidence="5 7" id="KW-1133">Transmembrane helix</keyword>
<evidence type="ECO:0000256" key="1">
    <source>
        <dbReference type="ARBA" id="ARBA00004141"/>
    </source>
</evidence>